<reference evidence="3" key="1">
    <citation type="journal article" date="2019" name="Int. J. Syst. Evol. Microbiol.">
        <title>The Global Catalogue of Microorganisms (GCM) 10K type strain sequencing project: providing services to taxonomists for standard genome sequencing and annotation.</title>
        <authorList>
            <consortium name="The Broad Institute Genomics Platform"/>
            <consortium name="The Broad Institute Genome Sequencing Center for Infectious Disease"/>
            <person name="Wu L."/>
            <person name="Ma J."/>
        </authorList>
    </citation>
    <scope>NUCLEOTIDE SEQUENCE [LARGE SCALE GENOMIC DNA]</scope>
    <source>
        <strain evidence="3">JCM 18303</strain>
    </source>
</reference>
<sequence>MYAHQERYAAARTSERTAWLTTSTEASRRAGRRLRRSAHRHTRLTISDHLAFWRAQHDGMRCTRTASALSWPGYVWLAVLLISVTAVGVLTGLLLV</sequence>
<gene>
    <name evidence="2" type="ORF">GCM10023321_55790</name>
</gene>
<keyword evidence="1" id="KW-1133">Transmembrane helix</keyword>
<evidence type="ECO:0000313" key="3">
    <source>
        <dbReference type="Proteomes" id="UP001428817"/>
    </source>
</evidence>
<accession>A0ABP9QQA8</accession>
<proteinExistence type="predicted"/>
<keyword evidence="1" id="KW-0812">Transmembrane</keyword>
<organism evidence="2 3">
    <name type="scientific">Pseudonocardia eucalypti</name>
    <dbReference type="NCBI Taxonomy" id="648755"/>
    <lineage>
        <taxon>Bacteria</taxon>
        <taxon>Bacillati</taxon>
        <taxon>Actinomycetota</taxon>
        <taxon>Actinomycetes</taxon>
        <taxon>Pseudonocardiales</taxon>
        <taxon>Pseudonocardiaceae</taxon>
        <taxon>Pseudonocardia</taxon>
    </lineage>
</organism>
<keyword evidence="1" id="KW-0472">Membrane</keyword>
<protein>
    <submittedName>
        <fullName evidence="2">Uncharacterized protein</fullName>
    </submittedName>
</protein>
<dbReference type="Proteomes" id="UP001428817">
    <property type="component" value="Unassembled WGS sequence"/>
</dbReference>
<dbReference type="EMBL" id="BAABJP010000031">
    <property type="protein sequence ID" value="GAA5165596.1"/>
    <property type="molecule type" value="Genomic_DNA"/>
</dbReference>
<name>A0ABP9QQA8_9PSEU</name>
<keyword evidence="3" id="KW-1185">Reference proteome</keyword>
<dbReference type="RefSeq" id="WP_185064998.1">
    <property type="nucleotide sequence ID" value="NZ_BAABJP010000031.1"/>
</dbReference>
<comment type="caution">
    <text evidence="2">The sequence shown here is derived from an EMBL/GenBank/DDBJ whole genome shotgun (WGS) entry which is preliminary data.</text>
</comment>
<feature type="transmembrane region" description="Helical" evidence="1">
    <location>
        <begin position="74"/>
        <end position="95"/>
    </location>
</feature>
<evidence type="ECO:0000313" key="2">
    <source>
        <dbReference type="EMBL" id="GAA5165596.1"/>
    </source>
</evidence>
<evidence type="ECO:0000256" key="1">
    <source>
        <dbReference type="SAM" id="Phobius"/>
    </source>
</evidence>